<dbReference type="InterPro" id="IPR002716">
    <property type="entry name" value="PIN_dom"/>
</dbReference>
<evidence type="ECO:0000313" key="2">
    <source>
        <dbReference type="EMBL" id="MCH7409871.1"/>
    </source>
</evidence>
<dbReference type="RefSeq" id="WP_241348242.1">
    <property type="nucleotide sequence ID" value="NZ_JAKZGP010000025.1"/>
</dbReference>
<comment type="caution">
    <text evidence="2">The sequence shown here is derived from an EMBL/GenBank/DDBJ whole genome shotgun (WGS) entry which is preliminary data.</text>
</comment>
<proteinExistence type="predicted"/>
<protein>
    <submittedName>
        <fullName evidence="2">PIN domain-containing protein</fullName>
    </submittedName>
</protein>
<dbReference type="Proteomes" id="UP001165489">
    <property type="component" value="Unassembled WGS sequence"/>
</dbReference>
<name>A0ABS9V0D9_9BACT</name>
<organism evidence="2 3">
    <name type="scientific">Belliella filtrata</name>
    <dbReference type="NCBI Taxonomy" id="2923435"/>
    <lineage>
        <taxon>Bacteria</taxon>
        <taxon>Pseudomonadati</taxon>
        <taxon>Bacteroidota</taxon>
        <taxon>Cytophagia</taxon>
        <taxon>Cytophagales</taxon>
        <taxon>Cyclobacteriaceae</taxon>
        <taxon>Belliella</taxon>
    </lineage>
</organism>
<accession>A0ABS9V0D9</accession>
<dbReference type="EMBL" id="JAKZGP010000025">
    <property type="protein sequence ID" value="MCH7409871.1"/>
    <property type="molecule type" value="Genomic_DNA"/>
</dbReference>
<sequence length="137" mass="15927">MEKIFVDTNVILDLLQKREGFYKDAQEIFTMADLRKARIFISTLSIATANYLLSKHYNTTESRKILSKFKIIVTILPLDNKIIELALASDFKDFEDAIQYHTALEHELKIIITRNKKDFKKSKISVLTPKEFLSSLK</sequence>
<dbReference type="Pfam" id="PF13470">
    <property type="entry name" value="PIN_3"/>
    <property type="match status" value="1"/>
</dbReference>
<dbReference type="Gene3D" id="3.40.50.1010">
    <property type="entry name" value="5'-nuclease"/>
    <property type="match status" value="1"/>
</dbReference>
<evidence type="ECO:0000259" key="1">
    <source>
        <dbReference type="Pfam" id="PF13470"/>
    </source>
</evidence>
<dbReference type="SUPFAM" id="SSF88723">
    <property type="entry name" value="PIN domain-like"/>
    <property type="match status" value="1"/>
</dbReference>
<feature type="domain" description="PIN" evidence="1">
    <location>
        <begin position="3"/>
        <end position="117"/>
    </location>
</feature>
<gene>
    <name evidence="2" type="ORF">MM239_10735</name>
</gene>
<dbReference type="InterPro" id="IPR029060">
    <property type="entry name" value="PIN-like_dom_sf"/>
</dbReference>
<keyword evidence="3" id="KW-1185">Reference proteome</keyword>
<evidence type="ECO:0000313" key="3">
    <source>
        <dbReference type="Proteomes" id="UP001165489"/>
    </source>
</evidence>
<reference evidence="2" key="1">
    <citation type="submission" date="2022-03" db="EMBL/GenBank/DDBJ databases">
        <title>De novo assembled genomes of Belliella spp. (Cyclobacteriaceae) strains.</title>
        <authorList>
            <person name="Szabo A."/>
            <person name="Korponai K."/>
            <person name="Felfoldi T."/>
        </authorList>
    </citation>
    <scope>NUCLEOTIDE SEQUENCE</scope>
    <source>
        <strain evidence="2">DSM 111904</strain>
    </source>
</reference>